<feature type="compositionally biased region" description="Basic and acidic residues" evidence="1">
    <location>
        <begin position="229"/>
        <end position="258"/>
    </location>
</feature>
<dbReference type="Gene3D" id="1.10.340.40">
    <property type="entry name" value="Nuclear abundant poly(A) RNA-bind protein 2, N-terminal domain"/>
    <property type="match status" value="1"/>
</dbReference>
<comment type="caution">
    <text evidence="2">The sequence shown here is derived from an EMBL/GenBank/DDBJ whole genome shotgun (WGS) entry which is preliminary data.</text>
</comment>
<proteinExistence type="predicted"/>
<dbReference type="AlphaFoldDB" id="A0A6G0XD53"/>
<evidence type="ECO:0000313" key="2">
    <source>
        <dbReference type="EMBL" id="KAF0738111.1"/>
    </source>
</evidence>
<feature type="compositionally biased region" description="Basic and acidic residues" evidence="1">
    <location>
        <begin position="144"/>
        <end position="168"/>
    </location>
</feature>
<dbReference type="Proteomes" id="UP000481153">
    <property type="component" value="Unassembled WGS sequence"/>
</dbReference>
<sequence length="412" mass="45330">MGSAAYDPDYVGTVNAEEKAEFQKKIVDKFSEELGQEIEGVMAEYIVVMVGNQKTMKEIHDEMIDFLGADVAESAVSCIYQLLVEMSAPRSSETAEASPVKETTAPSETSAPAKKIISLSAVKAPSSSEPSKSTIRVIGSSSNKDLKNALRSRSERFGIPEKKEETKPQRPNKPSITERLGAKVVDSKKDQQQQQPRNQRDRDNNRDRDSQRDRDNDRPQRENKKRKESQKGSDDQDNDRPPSKKSAKDSNDRHRGDNPHGPPRGNYPYPPPGYHGYPPPPYHMPPPEFMYPYHPPMPGYGYPPMHGGHYPPKQQAPPRRFNNKWVNPATVDNGAAASNGDGSSTTSGDGSTSSTTAAPAPGAAPNMPPAPRGFGYGYPRPRFQNKTWVRPDPKENNPAADEALSASLPKTP</sequence>
<reference evidence="2 3" key="1">
    <citation type="submission" date="2019-07" db="EMBL/GenBank/DDBJ databases">
        <title>Genomics analysis of Aphanomyces spp. identifies a new class of oomycete effector associated with host adaptation.</title>
        <authorList>
            <person name="Gaulin E."/>
        </authorList>
    </citation>
    <scope>NUCLEOTIDE SEQUENCE [LARGE SCALE GENOMIC DNA]</scope>
    <source>
        <strain evidence="2 3">ATCC 201684</strain>
    </source>
</reference>
<feature type="compositionally biased region" description="Basic and acidic residues" evidence="1">
    <location>
        <begin position="198"/>
        <end position="222"/>
    </location>
</feature>
<name>A0A6G0XD53_9STRA</name>
<protein>
    <recommendedName>
        <fullName evidence="4">PWI domain-containing protein</fullName>
    </recommendedName>
</protein>
<feature type="compositionally biased region" description="Polar residues" evidence="1">
    <location>
        <begin position="125"/>
        <end position="143"/>
    </location>
</feature>
<keyword evidence="3" id="KW-1185">Reference proteome</keyword>
<feature type="compositionally biased region" description="Pro residues" evidence="1">
    <location>
        <begin position="268"/>
        <end position="298"/>
    </location>
</feature>
<feature type="region of interest" description="Disordered" evidence="1">
    <location>
        <begin position="90"/>
        <end position="412"/>
    </location>
</feature>
<dbReference type="EMBL" id="VJMJ01000079">
    <property type="protein sequence ID" value="KAF0738111.1"/>
    <property type="molecule type" value="Genomic_DNA"/>
</dbReference>
<dbReference type="VEuPathDB" id="FungiDB:AeMF1_003348"/>
<feature type="compositionally biased region" description="Low complexity" evidence="1">
    <location>
        <begin position="299"/>
        <end position="312"/>
    </location>
</feature>
<organism evidence="2 3">
    <name type="scientific">Aphanomyces euteiches</name>
    <dbReference type="NCBI Taxonomy" id="100861"/>
    <lineage>
        <taxon>Eukaryota</taxon>
        <taxon>Sar</taxon>
        <taxon>Stramenopiles</taxon>
        <taxon>Oomycota</taxon>
        <taxon>Saprolegniomycetes</taxon>
        <taxon>Saprolegniales</taxon>
        <taxon>Verrucalvaceae</taxon>
        <taxon>Aphanomyces</taxon>
    </lineage>
</organism>
<gene>
    <name evidence="2" type="ORF">Ae201684_006099</name>
</gene>
<feature type="compositionally biased region" description="Low complexity" evidence="1">
    <location>
        <begin position="332"/>
        <end position="365"/>
    </location>
</feature>
<evidence type="ECO:0000313" key="3">
    <source>
        <dbReference type="Proteomes" id="UP000481153"/>
    </source>
</evidence>
<accession>A0A6G0XD53</accession>
<evidence type="ECO:0008006" key="4">
    <source>
        <dbReference type="Google" id="ProtNLM"/>
    </source>
</evidence>
<dbReference type="InterPro" id="IPR043094">
    <property type="entry name" value="Nab2/ZC3H14_N_sf"/>
</dbReference>
<evidence type="ECO:0000256" key="1">
    <source>
        <dbReference type="SAM" id="MobiDB-lite"/>
    </source>
</evidence>